<proteinExistence type="predicted"/>
<reference evidence="1" key="1">
    <citation type="submission" date="2016-03" db="EMBL/GenBank/DDBJ databases">
        <authorList>
            <person name="Ploux O."/>
        </authorList>
    </citation>
    <scope>NUCLEOTIDE SEQUENCE</scope>
    <source>
        <strain evidence="1">UC10</strain>
    </source>
</reference>
<gene>
    <name evidence="1" type="ORF">MHPYR_20006</name>
</gene>
<accession>A0A1Y5P6N3</accession>
<sequence length="151" mass="17647">MFCGSSEPVTREHIFRSSWKKTLKVNQHLTDLAIFERKFIQYNPADNSMKYSKLEDLFSVIVKRVCDKCNNEWMNDLDTIVEPWVFNPDVDDNRCDPKDFRRWAIKVALLRAYYDSPNLVELGVRGGVVREVKSDDTEMPTVRLVKVLDEG</sequence>
<protein>
    <submittedName>
        <fullName evidence="1">Uncharacterized protein</fullName>
    </submittedName>
</protein>
<dbReference type="EMBL" id="FLQS01000012">
    <property type="protein sequence ID" value="SBS74362.1"/>
    <property type="molecule type" value="Genomic_DNA"/>
</dbReference>
<organism evidence="1">
    <name type="scientific">uncultured Mycobacterium sp</name>
    <dbReference type="NCBI Taxonomy" id="171292"/>
    <lineage>
        <taxon>Bacteria</taxon>
        <taxon>Bacillati</taxon>
        <taxon>Actinomycetota</taxon>
        <taxon>Actinomycetes</taxon>
        <taxon>Mycobacteriales</taxon>
        <taxon>Mycobacteriaceae</taxon>
        <taxon>Mycobacterium</taxon>
        <taxon>environmental samples</taxon>
    </lineage>
</organism>
<evidence type="ECO:0000313" key="1">
    <source>
        <dbReference type="EMBL" id="SBS74362.1"/>
    </source>
</evidence>
<name>A0A1Y5P6N3_9MYCO</name>
<dbReference type="AlphaFoldDB" id="A0A1Y5P6N3"/>